<dbReference type="PANTHER" id="PTHR33331:SF13">
    <property type="entry name" value="COILED-COIL DOMAIN CONTAINING 162"/>
    <property type="match status" value="1"/>
</dbReference>
<protein>
    <submittedName>
        <fullName evidence="2">Uncharacterized protein</fullName>
    </submittedName>
</protein>
<dbReference type="OrthoDB" id="76966at2759"/>
<dbReference type="AlphaFoldDB" id="A0A5J4X3X2"/>
<gene>
    <name evidence="2" type="ORF">EZS28_003116</name>
</gene>
<name>A0A5J4X3X2_9EUKA</name>
<accession>A0A5J4X3X2</accession>
<feature type="region of interest" description="Disordered" evidence="1">
    <location>
        <begin position="600"/>
        <end position="644"/>
    </location>
</feature>
<feature type="compositionally biased region" description="Acidic residues" evidence="1">
    <location>
        <begin position="631"/>
        <end position="644"/>
    </location>
</feature>
<evidence type="ECO:0000313" key="3">
    <source>
        <dbReference type="Proteomes" id="UP000324800"/>
    </source>
</evidence>
<proteinExistence type="predicted"/>
<dbReference type="Proteomes" id="UP000324800">
    <property type="component" value="Unassembled WGS sequence"/>
</dbReference>
<dbReference type="EMBL" id="SNRW01000404">
    <property type="protein sequence ID" value="KAA6401355.1"/>
    <property type="molecule type" value="Genomic_DNA"/>
</dbReference>
<feature type="compositionally biased region" description="Low complexity" evidence="1">
    <location>
        <begin position="600"/>
        <end position="610"/>
    </location>
</feature>
<evidence type="ECO:0000313" key="2">
    <source>
        <dbReference type="EMBL" id="KAA6401355.1"/>
    </source>
</evidence>
<organism evidence="2 3">
    <name type="scientific">Streblomastix strix</name>
    <dbReference type="NCBI Taxonomy" id="222440"/>
    <lineage>
        <taxon>Eukaryota</taxon>
        <taxon>Metamonada</taxon>
        <taxon>Preaxostyla</taxon>
        <taxon>Oxymonadida</taxon>
        <taxon>Streblomastigidae</taxon>
        <taxon>Streblomastix</taxon>
    </lineage>
</organism>
<dbReference type="InterPro" id="IPR040401">
    <property type="entry name" value="CCDC162"/>
</dbReference>
<dbReference type="PANTHER" id="PTHR33331">
    <property type="entry name" value="COILED-COIL DOMAIN-CONTAINING PROTEIN 162"/>
    <property type="match status" value="1"/>
</dbReference>
<feature type="compositionally biased region" description="Low complexity" evidence="1">
    <location>
        <begin position="1041"/>
        <end position="1050"/>
    </location>
</feature>
<feature type="region of interest" description="Disordered" evidence="1">
    <location>
        <begin position="1018"/>
        <end position="1055"/>
    </location>
</feature>
<sequence length="1132" mass="129807">MQPIQQELSILPHFQPQLEVDLNISEKCVYLERWTRYCVRNQVYHQSYPTFRDLITRIEEEYTDTLHRIRRLQIAENFRRFGLSNPQQSSEIVQQRSQSAIYAANAYEYFSRNGQDSDGKEKREDNEDDDEEEKLGIKELQFSMIHAIQDEDMKILLRETVTSTRSSNKLNSYLLVLRWMHLTHGDEIRRRSITILQQRKQTQRSGKHSIHQYPTKIGQNNGIISSSDSEQEIYQIDEDDEDEGIEGGSNQNNAGITVFSLPRIITDQNQLDAVLFQLGNYFGFINSPKEIIGDVEGETFAYSAAKFFADYMDMYLKRATLPLYSQCPLYPKAIRKGLKEKQLSNKGQKGKNEIQQQDSKGYSSTGRISIGPQQTSVQSHIQLQGAVIQLPVVAEVMSLEYTFIKSSPWISSVYCQGLIPPNAKLSGSTSQFSVSSILHNQISLNSNQVYNSYSNATYLPTPHIPTWQIQQQTRLRLVQIDPLLQTELETLKILRLDVLLDRAKILATTHRRRILISRQGRRERERIRKNKRFKINDDEVNKNNNWNEQIIRESGTCVGKTLENNLRLLGKQKLVSETAAQSIAHNLGISNNLFSGSGISATSSNQSASASEKRRRRKKRRLESGNNQVDSGDEDDEDDSDYADWDSDINQIQIQIQSHQQIGKQKQKGNISSTSNSYSTQQQQYAQATDIPYFNRKKLVALQLLRHTRAVELRQRLLDSLNYIVSLQKRLSFDTFCYPWESENEGGNETELDQQHIDANRIIDEMNQTSDDKDNNIKTDYITPKTASVVGQQITSGIEVDIVDNAIHSLNSTSIVPLPKSPAYSIFTSCEPIQYSFNDGVSGSSFIEQPTPSQFNFTPLYSQQQNINNINNKQTNINLIPDLNDKQMRGIMSIGDKRDRIELQMAGVIQAGSGYSSGRMSSVRQRLLYGVNSGQSNREGDEMGSKYTQIKTESEGISMINKEDLIIRDKRGVTIMYEGSLAWLEQIEGELLRIASFYLGEAIEQNIEDDWDRIERKEEQDEDMDDYMKKKKKKKKKDNNNKQPGQGNDKNQMKTNENEYKQSRNKVSVYSASSFGIDRQTLLCDILECEVLFQRSKRRLCDLYLEAYELTDQISDRLELSQIICDLVALRP</sequence>
<evidence type="ECO:0000256" key="1">
    <source>
        <dbReference type="SAM" id="MobiDB-lite"/>
    </source>
</evidence>
<feature type="compositionally biased region" description="Basic and acidic residues" evidence="1">
    <location>
        <begin position="115"/>
        <end position="125"/>
    </location>
</feature>
<feature type="compositionally biased region" description="Polar residues" evidence="1">
    <location>
        <begin position="353"/>
        <end position="367"/>
    </location>
</feature>
<feature type="region of interest" description="Disordered" evidence="1">
    <location>
        <begin position="658"/>
        <end position="678"/>
    </location>
</feature>
<feature type="region of interest" description="Disordered" evidence="1">
    <location>
        <begin position="341"/>
        <end position="367"/>
    </location>
</feature>
<feature type="compositionally biased region" description="Basic residues" evidence="1">
    <location>
        <begin position="201"/>
        <end position="210"/>
    </location>
</feature>
<feature type="region of interest" description="Disordered" evidence="1">
    <location>
        <begin position="112"/>
        <end position="133"/>
    </location>
</feature>
<comment type="caution">
    <text evidence="2">The sequence shown here is derived from an EMBL/GenBank/DDBJ whole genome shotgun (WGS) entry which is preliminary data.</text>
</comment>
<feature type="region of interest" description="Disordered" evidence="1">
    <location>
        <begin position="200"/>
        <end position="224"/>
    </location>
</feature>
<reference evidence="2 3" key="1">
    <citation type="submission" date="2019-03" db="EMBL/GenBank/DDBJ databases">
        <title>Single cell metagenomics reveals metabolic interactions within the superorganism composed of flagellate Streblomastix strix and complex community of Bacteroidetes bacteria on its surface.</title>
        <authorList>
            <person name="Treitli S.C."/>
            <person name="Kolisko M."/>
            <person name="Husnik F."/>
            <person name="Keeling P."/>
            <person name="Hampl V."/>
        </authorList>
    </citation>
    <scope>NUCLEOTIDE SEQUENCE [LARGE SCALE GENOMIC DNA]</scope>
    <source>
        <strain evidence="2">ST1C</strain>
    </source>
</reference>